<keyword evidence="2" id="KW-1185">Reference proteome</keyword>
<name>A0ABV7HKX5_9GAMM</name>
<protein>
    <recommendedName>
        <fullName evidence="3">Dienelactone hydrolase domain-containing protein</fullName>
    </recommendedName>
</protein>
<reference evidence="2" key="1">
    <citation type="journal article" date="2019" name="Int. J. Syst. Evol. Microbiol.">
        <title>The Global Catalogue of Microorganisms (GCM) 10K type strain sequencing project: providing services to taxonomists for standard genome sequencing and annotation.</title>
        <authorList>
            <consortium name="The Broad Institute Genomics Platform"/>
            <consortium name="The Broad Institute Genome Sequencing Center for Infectious Disease"/>
            <person name="Wu L."/>
            <person name="Ma J."/>
        </authorList>
    </citation>
    <scope>NUCLEOTIDE SEQUENCE [LARGE SCALE GENOMIC DNA]</scope>
    <source>
        <strain evidence="2">KCTC 52438</strain>
    </source>
</reference>
<dbReference type="Proteomes" id="UP001595476">
    <property type="component" value="Unassembled WGS sequence"/>
</dbReference>
<comment type="caution">
    <text evidence="1">The sequence shown here is derived from an EMBL/GenBank/DDBJ whole genome shotgun (WGS) entry which is preliminary data.</text>
</comment>
<gene>
    <name evidence="1" type="ORF">ACFOEK_19645</name>
</gene>
<evidence type="ECO:0000313" key="1">
    <source>
        <dbReference type="EMBL" id="MFC3153263.1"/>
    </source>
</evidence>
<dbReference type="RefSeq" id="WP_386723187.1">
    <property type="nucleotide sequence ID" value="NZ_JBHRSZ010000009.1"/>
</dbReference>
<dbReference type="EMBL" id="JBHRSZ010000009">
    <property type="protein sequence ID" value="MFC3153263.1"/>
    <property type="molecule type" value="Genomic_DNA"/>
</dbReference>
<organism evidence="1 2">
    <name type="scientific">Litoribrevibacter euphylliae</name>
    <dbReference type="NCBI Taxonomy" id="1834034"/>
    <lineage>
        <taxon>Bacteria</taxon>
        <taxon>Pseudomonadati</taxon>
        <taxon>Pseudomonadota</taxon>
        <taxon>Gammaproteobacteria</taxon>
        <taxon>Oceanospirillales</taxon>
        <taxon>Oceanospirillaceae</taxon>
        <taxon>Litoribrevibacter</taxon>
    </lineage>
</organism>
<evidence type="ECO:0008006" key="3">
    <source>
        <dbReference type="Google" id="ProtNLM"/>
    </source>
</evidence>
<sequence>MRYILVSDIFGRTDSLECLASRISGNADIVDPYQSKHMGFADEAEAYSVFTQEVGLQRYSEMLLDHLKSVSTDIRLIGFSVGGSAIWNCSESRLLTNVVDAQCFYSSQIRHAVETNPRFPTKLVLPAHEAHFSVSDLMVELENKSNVTIEQTHYLHGFMNRYSKNYDQEGYEEFCQRLCND</sequence>
<proteinExistence type="predicted"/>
<accession>A0ABV7HKX5</accession>
<evidence type="ECO:0000313" key="2">
    <source>
        <dbReference type="Proteomes" id="UP001595476"/>
    </source>
</evidence>